<feature type="compositionally biased region" description="Basic and acidic residues" evidence="1">
    <location>
        <begin position="503"/>
        <end position="518"/>
    </location>
</feature>
<feature type="compositionally biased region" description="Low complexity" evidence="1">
    <location>
        <begin position="423"/>
        <end position="435"/>
    </location>
</feature>
<dbReference type="InterPro" id="IPR057249">
    <property type="entry name" value="Globin_CP_ADGB"/>
</dbReference>
<accession>A0A8T2P2J9</accession>
<name>A0A8T2P2J9_9TELE</name>
<feature type="domain" description="Globin" evidence="2">
    <location>
        <begin position="51"/>
        <end position="261"/>
    </location>
</feature>
<proteinExistence type="predicted"/>
<organism evidence="3 4">
    <name type="scientific">Albula glossodonta</name>
    <name type="common">roundjaw bonefish</name>
    <dbReference type="NCBI Taxonomy" id="121402"/>
    <lineage>
        <taxon>Eukaryota</taxon>
        <taxon>Metazoa</taxon>
        <taxon>Chordata</taxon>
        <taxon>Craniata</taxon>
        <taxon>Vertebrata</taxon>
        <taxon>Euteleostomi</taxon>
        <taxon>Actinopterygii</taxon>
        <taxon>Neopterygii</taxon>
        <taxon>Teleostei</taxon>
        <taxon>Albuliformes</taxon>
        <taxon>Albulidae</taxon>
        <taxon>Albula</taxon>
    </lineage>
</organism>
<dbReference type="InterPro" id="IPR054093">
    <property type="entry name" value="Androglobin_II"/>
</dbReference>
<dbReference type="PROSITE" id="PS52042">
    <property type="entry name" value="GLOBIN_CP_ADGB"/>
    <property type="match status" value="1"/>
</dbReference>
<feature type="compositionally biased region" description="Polar residues" evidence="1">
    <location>
        <begin position="795"/>
        <end position="804"/>
    </location>
</feature>
<dbReference type="InterPro" id="IPR054094">
    <property type="entry name" value="Androglobin_IV"/>
</dbReference>
<dbReference type="EMBL" id="JAFBMS010000013">
    <property type="protein sequence ID" value="KAG9347633.1"/>
    <property type="molecule type" value="Genomic_DNA"/>
</dbReference>
<feature type="compositionally biased region" description="Basic and acidic residues" evidence="1">
    <location>
        <begin position="543"/>
        <end position="553"/>
    </location>
</feature>
<feature type="region of interest" description="Disordered" evidence="1">
    <location>
        <begin position="652"/>
        <end position="674"/>
    </location>
</feature>
<feature type="region of interest" description="Disordered" evidence="1">
    <location>
        <begin position="423"/>
        <end position="468"/>
    </location>
</feature>
<comment type="caution">
    <text evidence="3">The sequence shown here is derived from an EMBL/GenBank/DDBJ whole genome shotgun (WGS) entry which is preliminary data.</text>
</comment>
<keyword evidence="4" id="KW-1185">Reference proteome</keyword>
<dbReference type="PANTHER" id="PTHR46298">
    <property type="entry name" value="ANDROGLOBIN"/>
    <property type="match status" value="1"/>
</dbReference>
<dbReference type="InterPro" id="IPR054095">
    <property type="entry name" value="Androglobin_V"/>
</dbReference>
<evidence type="ECO:0000313" key="4">
    <source>
        <dbReference type="Proteomes" id="UP000824540"/>
    </source>
</evidence>
<dbReference type="PANTHER" id="PTHR46298:SF1">
    <property type="entry name" value="ANDROGLOBIN"/>
    <property type="match status" value="1"/>
</dbReference>
<dbReference type="Pfam" id="PF22070">
    <property type="entry name" value="Androglobin_V"/>
    <property type="match status" value="2"/>
</dbReference>
<reference evidence="3" key="1">
    <citation type="thesis" date="2021" institute="BYU ScholarsArchive" country="Provo, UT, USA">
        <title>Applications of and Algorithms for Genome Assembly and Genomic Analyses with an Emphasis on Marine Teleosts.</title>
        <authorList>
            <person name="Pickett B.D."/>
        </authorList>
    </citation>
    <scope>NUCLEOTIDE SEQUENCE</scope>
    <source>
        <strain evidence="3">HI-2016</strain>
    </source>
</reference>
<evidence type="ECO:0000256" key="1">
    <source>
        <dbReference type="SAM" id="MobiDB-lite"/>
    </source>
</evidence>
<dbReference type="CDD" id="cd22307">
    <property type="entry name" value="Adgb_C_mid-like"/>
    <property type="match status" value="1"/>
</dbReference>
<dbReference type="InterPro" id="IPR053033">
    <property type="entry name" value="Androglobin-like"/>
</dbReference>
<dbReference type="AlphaFoldDB" id="A0A8T2P2J9"/>
<gene>
    <name evidence="3" type="ORF">JZ751_005204</name>
</gene>
<dbReference type="Pfam" id="PF22069">
    <property type="entry name" value="Androglobin_IV"/>
    <property type="match status" value="1"/>
</dbReference>
<protein>
    <recommendedName>
        <fullName evidence="2">Globin domain-containing protein</fullName>
    </recommendedName>
</protein>
<evidence type="ECO:0000259" key="2">
    <source>
        <dbReference type="PROSITE" id="PS52042"/>
    </source>
</evidence>
<feature type="compositionally biased region" description="Low complexity" evidence="1">
    <location>
        <begin position="444"/>
        <end position="458"/>
    </location>
</feature>
<feature type="region of interest" description="Disordered" evidence="1">
    <location>
        <begin position="502"/>
        <end position="573"/>
    </location>
</feature>
<feature type="region of interest" description="Disordered" evidence="1">
    <location>
        <begin position="790"/>
        <end position="814"/>
    </location>
</feature>
<evidence type="ECO:0000313" key="3">
    <source>
        <dbReference type="EMBL" id="KAG9347633.1"/>
    </source>
</evidence>
<feature type="compositionally biased region" description="Polar residues" evidence="1">
    <location>
        <begin position="559"/>
        <end position="571"/>
    </location>
</feature>
<dbReference type="Proteomes" id="UP000824540">
    <property type="component" value="Unassembled WGS sequence"/>
</dbReference>
<feature type="compositionally biased region" description="Basic residues" evidence="1">
    <location>
        <begin position="805"/>
        <end position="814"/>
    </location>
</feature>
<dbReference type="OrthoDB" id="9374162at2759"/>
<feature type="compositionally biased region" description="Polar residues" evidence="1">
    <location>
        <begin position="521"/>
        <end position="539"/>
    </location>
</feature>
<sequence>MAEPFSWKSVLSHLPVLNIQTTATRAALLTLPPGRHVLRFSVRAPLGYHIHLCSTVPFIFGDEETVMAHLDKESLRFTEQAFGILRAMGKVVNAFSNEQDLPLAMKELVLAHCPPLLHVSGGVKRHFENTGFQQVFNKAVFRMMTAVLDHTPTAEEMLALRALTNDPYLGRERKEATSPGTKENINVSKVLQKMWAVVESAAEKHAVSLLRHIFSNSERSAQLYSCHGDEATRVPFADYSVTFLDQTRNSWFLVFREVFFVPKDMLVVPKVFSPVPACLLHVINNDTAEEVPRIFQKVEPHIYKQNQRGYTFVAEANSRDTPVPGGKWRIRLMGSHELLPVLGREVPLSSFCIKEFRDYYIPNDKNLICRFSVKVKADHMSTIQIQTSKPDVYIKLAVLDHESEVASKTGKGCAVIPVYQFSSNGPSNSSSSESSQGCGKQDRSSSASSQRGGRLTGTPQGGGMEEVSGKKPAEILNHKYIIQAEVLQKTWALDESETAFVHGLKDTEGTDTKEKPEDPSVSGSMDTQSSESQKSATPKSNRKGKEKEKEKPAAKPGSRQETQSLDTSKPQWTLRIVCDQSDADSVEVRRDTERADEIRAMQRAWEAAEPGRAIKAMQARLQFINKSQRRVSMEDCEDTKEPAVAVAAEGGADTAAEPVGPDVPPSPRAKTAQTQPAIHNPMDFTPFIRQSRREPLVKDESIAEEQRRDKAERIQGFRLIRDTILEHRKQEQLFRRELKRRQLEMYKGLQAALDQERRRILQAREAYCGRLQEAELKRAEDSVLEVVQQVELEQNTPQPQATSRKQPKSAGKKK</sequence>
<dbReference type="Pfam" id="PF22068">
    <property type="entry name" value="Androglobin_II"/>
    <property type="match status" value="1"/>
</dbReference>